<evidence type="ECO:0000256" key="2">
    <source>
        <dbReference type="ARBA" id="ARBA00023239"/>
    </source>
</evidence>
<accession>A0AAD9H1J8</accession>
<reference evidence="6" key="1">
    <citation type="submission" date="2021-06" db="EMBL/GenBank/DDBJ databases">
        <title>Comparative genomics, transcriptomics and evolutionary studies reveal genomic signatures of adaptation to plant cell wall in hemibiotrophic fungi.</title>
        <authorList>
            <consortium name="DOE Joint Genome Institute"/>
            <person name="Baroncelli R."/>
            <person name="Diaz J.F."/>
            <person name="Benocci T."/>
            <person name="Peng M."/>
            <person name="Battaglia E."/>
            <person name="Haridas S."/>
            <person name="Andreopoulos W."/>
            <person name="Labutti K."/>
            <person name="Pangilinan J."/>
            <person name="Floch G.L."/>
            <person name="Makela M.R."/>
            <person name="Henrissat B."/>
            <person name="Grigoriev I.V."/>
            <person name="Crouch J.A."/>
            <person name="De Vries R.P."/>
            <person name="Sukno S.A."/>
            <person name="Thon M.R."/>
        </authorList>
    </citation>
    <scope>NUCLEOTIDE SEQUENCE</scope>
    <source>
        <strain evidence="6">MAFF235873</strain>
    </source>
</reference>
<dbReference type="EMBL" id="MU843185">
    <property type="protein sequence ID" value="KAK2020716.1"/>
    <property type="molecule type" value="Genomic_DNA"/>
</dbReference>
<dbReference type="PANTHER" id="PTHR12935:SF0">
    <property type="entry name" value="GAMMA-GLUTAMYLCYCLOTRANSFERASE"/>
    <property type="match status" value="1"/>
</dbReference>
<dbReference type="SUPFAM" id="SSF110857">
    <property type="entry name" value="Gamma-glutamyl cyclotransferase-like"/>
    <property type="match status" value="1"/>
</dbReference>
<gene>
    <name evidence="6" type="ORF">LX32DRAFT_699872</name>
</gene>
<dbReference type="EC" id="4.3.2.9" evidence="1"/>
<dbReference type="CDD" id="cd06661">
    <property type="entry name" value="GGCT_like"/>
    <property type="match status" value="1"/>
</dbReference>
<evidence type="ECO:0000313" key="6">
    <source>
        <dbReference type="EMBL" id="KAK2020716.1"/>
    </source>
</evidence>
<dbReference type="Proteomes" id="UP001232148">
    <property type="component" value="Unassembled WGS sequence"/>
</dbReference>
<protein>
    <recommendedName>
        <fullName evidence="1">gamma-glutamylcyclotransferase</fullName>
        <ecNumber evidence="1">4.3.2.9</ecNumber>
    </recommendedName>
</protein>
<name>A0AAD9H1J8_9PEZI</name>
<feature type="domain" description="Gamma-glutamylcyclotransferase AIG2-like" evidence="5">
    <location>
        <begin position="80"/>
        <end position="180"/>
    </location>
</feature>
<evidence type="ECO:0000256" key="4">
    <source>
        <dbReference type="PIRSR" id="PIRSR617939-2"/>
    </source>
</evidence>
<dbReference type="Gene3D" id="3.10.490.10">
    <property type="entry name" value="Gamma-glutamyl cyclotransferase-like"/>
    <property type="match status" value="1"/>
</dbReference>
<dbReference type="InterPro" id="IPR009288">
    <property type="entry name" value="AIG2-like_dom"/>
</dbReference>
<evidence type="ECO:0000313" key="7">
    <source>
        <dbReference type="Proteomes" id="UP001232148"/>
    </source>
</evidence>
<feature type="binding site" evidence="4">
    <location>
        <begin position="80"/>
        <end position="85"/>
    </location>
    <ligand>
        <name>substrate</name>
    </ligand>
</feature>
<dbReference type="InterPro" id="IPR013024">
    <property type="entry name" value="GGCT-like"/>
</dbReference>
<evidence type="ECO:0000256" key="1">
    <source>
        <dbReference type="ARBA" id="ARBA00012346"/>
    </source>
</evidence>
<dbReference type="InterPro" id="IPR036568">
    <property type="entry name" value="GGCT-like_sf"/>
</dbReference>
<comment type="caution">
    <text evidence="6">The sequence shown here is derived from an EMBL/GenBank/DDBJ whole genome shotgun (WGS) entry which is preliminary data.</text>
</comment>
<organism evidence="6 7">
    <name type="scientific">Colletotrichum zoysiae</name>
    <dbReference type="NCBI Taxonomy" id="1216348"/>
    <lineage>
        <taxon>Eukaryota</taxon>
        <taxon>Fungi</taxon>
        <taxon>Dikarya</taxon>
        <taxon>Ascomycota</taxon>
        <taxon>Pezizomycotina</taxon>
        <taxon>Sordariomycetes</taxon>
        <taxon>Hypocreomycetidae</taxon>
        <taxon>Glomerellales</taxon>
        <taxon>Glomerellaceae</taxon>
        <taxon>Colletotrichum</taxon>
        <taxon>Colletotrichum graminicola species complex</taxon>
    </lineage>
</organism>
<evidence type="ECO:0000259" key="5">
    <source>
        <dbReference type="Pfam" id="PF06094"/>
    </source>
</evidence>
<feature type="active site" description="Proton acceptor" evidence="3">
    <location>
        <position position="163"/>
    </location>
</feature>
<dbReference type="GO" id="GO:0003839">
    <property type="term" value="F:gamma-glutamylcyclotransferase activity"/>
    <property type="evidence" value="ECO:0007669"/>
    <property type="project" value="UniProtKB-EC"/>
</dbReference>
<keyword evidence="2" id="KW-0456">Lyase</keyword>
<dbReference type="InterPro" id="IPR017939">
    <property type="entry name" value="G-Glutamylcylcotransferase"/>
</dbReference>
<evidence type="ECO:0000256" key="3">
    <source>
        <dbReference type="PIRSR" id="PIRSR617939-1"/>
    </source>
</evidence>
<dbReference type="PANTHER" id="PTHR12935">
    <property type="entry name" value="GAMMA-GLUTAMYLCYCLOTRANSFERASE"/>
    <property type="match status" value="1"/>
</dbReference>
<dbReference type="Pfam" id="PF06094">
    <property type="entry name" value="GGACT"/>
    <property type="match status" value="1"/>
</dbReference>
<dbReference type="AlphaFoldDB" id="A0AAD9H1J8"/>
<sequence length="275" mass="29097">MEDKNGLVDTIAGEEGKTPKHATHPFLKYERISCSVVNGAHYPMGLFALHNSAVDAYLLTSRYKLSHEKQRMSAPSPRLYFAYGSNLSPTQMALRCPSSVPVGLAHLAGYTFIINSRGYANVVRSTVPGDDAPAPPADPAGPGVYGVLYTLPPADEAALDVCEGVPYAYQKHNLSVTVVSTAAAAASPALSHDGDTGPQKGASVTALVYVDGERTAPSSPRAEYVGRMNRGVDEAAELFGLPAAYVDRVVRPYIPALKSPIAGATAIEDPFHDRA</sequence>
<keyword evidence="7" id="KW-1185">Reference proteome</keyword>
<proteinExistence type="predicted"/>